<dbReference type="RefSeq" id="WP_004621919.1">
    <property type="nucleotide sequence ID" value="NZ_ACXX02000016.1"/>
</dbReference>
<dbReference type="InterPro" id="IPR038765">
    <property type="entry name" value="Papain-like_cys_pep_sf"/>
</dbReference>
<dbReference type="eggNOG" id="COG1305">
    <property type="taxonomic scope" value="Bacteria"/>
</dbReference>
<feature type="transmembrane region" description="Helical" evidence="1">
    <location>
        <begin position="93"/>
        <end position="116"/>
    </location>
</feature>
<gene>
    <name evidence="3" type="ORF">Cpap_0503</name>
</gene>
<feature type="domain" description="Transglutaminase-like" evidence="2">
    <location>
        <begin position="314"/>
        <end position="376"/>
    </location>
</feature>
<keyword evidence="4" id="KW-1185">Reference proteome</keyword>
<sequence length="401" mass="45468">MTHLIDILTNPINLIIIIPVLITLVSSLVTRYTRERVIKSFYSIINSVELISGLLIALFLTRGILFDKSNQFFVYIHNHMPETAKESLAANNIYTYLCVAFVVLLIVVLLIKLIMYPLYKHIFGAMAQGIYKVMSSMNSVTRRIIAFVCSVPKAAVSLISICFVLYFFSYYFTVPRLSIWIDDSAVLQGVYRTALKPVIESDIAKKIPVIINDRFVSATMNGQEVKIAENIRDTLDSYNIKVIQYFNGVTLDDAVKSNDEIDKLALELTAGKSGEYDKAKAIYKWITKNIKYDYPKAKQIAIKTEGTKSGSVICYETRKGICFDYSSLFISMCRVNGIKVRLVTGLGYSGLAWGDHAWNQFYDSKGKKWINVDCTFGVTGNYFNSSKFNLDHKGDRVQEEW</sequence>
<evidence type="ECO:0000313" key="4">
    <source>
        <dbReference type="Proteomes" id="UP000003860"/>
    </source>
</evidence>
<reference evidence="3" key="1">
    <citation type="submission" date="2009-07" db="EMBL/GenBank/DDBJ databases">
        <authorList>
            <consortium name="US DOE Joint Genome Institute (JGI-PGF)"/>
            <person name="Lucas S."/>
            <person name="Copeland A."/>
            <person name="Lapidus A."/>
            <person name="Glavina del Rio T."/>
            <person name="Tice H."/>
            <person name="Bruce D."/>
            <person name="Goodwin L."/>
            <person name="Pitluck S."/>
            <person name="Larimer F."/>
            <person name="Land M.L."/>
            <person name="Mouttaki H."/>
            <person name="He Z."/>
            <person name="Zhou J."/>
            <person name="Hemme C.L."/>
        </authorList>
    </citation>
    <scope>NUCLEOTIDE SEQUENCE [LARGE SCALE GENOMIC DNA]</scope>
    <source>
        <strain evidence="3">DSM 2782</strain>
    </source>
</reference>
<evidence type="ECO:0000256" key="1">
    <source>
        <dbReference type="SAM" id="Phobius"/>
    </source>
</evidence>
<protein>
    <submittedName>
        <fullName evidence="3">Transglutaminase domain-containing protein</fullName>
    </submittedName>
</protein>
<evidence type="ECO:0000259" key="2">
    <source>
        <dbReference type="SMART" id="SM00460"/>
    </source>
</evidence>
<accession>F1THK6</accession>
<dbReference type="Proteomes" id="UP000003860">
    <property type="component" value="Unassembled WGS sequence"/>
</dbReference>
<dbReference type="EMBL" id="ACXX02000016">
    <property type="protein sequence ID" value="EGD46209.1"/>
    <property type="molecule type" value="Genomic_DNA"/>
</dbReference>
<evidence type="ECO:0000313" key="3">
    <source>
        <dbReference type="EMBL" id="EGD46209.1"/>
    </source>
</evidence>
<keyword evidence="1" id="KW-0472">Membrane</keyword>
<keyword evidence="1" id="KW-0812">Transmembrane</keyword>
<reference evidence="3" key="2">
    <citation type="submission" date="2011-01" db="EMBL/GenBank/DDBJ databases">
        <title>The Non-contiguous Finished genome of Clostridium papyrosolvens.</title>
        <authorList>
            <person name="Lucas S."/>
            <person name="Copeland A."/>
            <person name="Lapidus A."/>
            <person name="Cheng J.-F."/>
            <person name="Goodwin L."/>
            <person name="Pitluck S."/>
            <person name="Misra M."/>
            <person name="Chertkov O."/>
            <person name="Detter J.C."/>
            <person name="Han C."/>
            <person name="Tapia R."/>
            <person name="Land M."/>
            <person name="Hauser L."/>
            <person name="Kyrpides N."/>
            <person name="Ivanova N."/>
            <person name="Pagani I."/>
            <person name="Mouttaki H."/>
            <person name="He Z."/>
            <person name="Zhou J."/>
            <person name="Hemme C.L."/>
            <person name="Woyke T."/>
        </authorList>
    </citation>
    <scope>NUCLEOTIDE SEQUENCE [LARGE SCALE GENOMIC DNA]</scope>
    <source>
        <strain evidence="3">DSM 2782</strain>
    </source>
</reference>
<dbReference type="PANTHER" id="PTHR33490">
    <property type="entry name" value="BLR5614 PROTEIN-RELATED"/>
    <property type="match status" value="1"/>
</dbReference>
<proteinExistence type="predicted"/>
<dbReference type="OrthoDB" id="1817605at2"/>
<organism evidence="3 4">
    <name type="scientific">Ruminiclostridium papyrosolvens DSM 2782</name>
    <dbReference type="NCBI Taxonomy" id="588581"/>
    <lineage>
        <taxon>Bacteria</taxon>
        <taxon>Bacillati</taxon>
        <taxon>Bacillota</taxon>
        <taxon>Clostridia</taxon>
        <taxon>Eubacteriales</taxon>
        <taxon>Oscillospiraceae</taxon>
        <taxon>Ruminiclostridium</taxon>
    </lineage>
</organism>
<dbReference type="SMART" id="SM00460">
    <property type="entry name" value="TGc"/>
    <property type="match status" value="1"/>
</dbReference>
<dbReference type="Pfam" id="PF01841">
    <property type="entry name" value="Transglut_core"/>
    <property type="match status" value="1"/>
</dbReference>
<dbReference type="AlphaFoldDB" id="F1THK6"/>
<dbReference type="Gene3D" id="3.10.620.30">
    <property type="match status" value="1"/>
</dbReference>
<feature type="transmembrane region" description="Helical" evidence="1">
    <location>
        <begin position="41"/>
        <end position="65"/>
    </location>
</feature>
<comment type="caution">
    <text evidence="3">The sequence shown here is derived from an EMBL/GenBank/DDBJ whole genome shotgun (WGS) entry which is preliminary data.</text>
</comment>
<feature type="transmembrane region" description="Helical" evidence="1">
    <location>
        <begin position="144"/>
        <end position="168"/>
    </location>
</feature>
<keyword evidence="1" id="KW-1133">Transmembrane helix</keyword>
<dbReference type="STRING" id="588581.Cpap_0503"/>
<feature type="transmembrane region" description="Helical" evidence="1">
    <location>
        <begin position="12"/>
        <end position="29"/>
    </location>
</feature>
<dbReference type="SUPFAM" id="SSF54001">
    <property type="entry name" value="Cysteine proteinases"/>
    <property type="match status" value="1"/>
</dbReference>
<dbReference type="InterPro" id="IPR002931">
    <property type="entry name" value="Transglutaminase-like"/>
</dbReference>
<dbReference type="PANTHER" id="PTHR33490:SF3">
    <property type="entry name" value="CONSERVED INTEGRAL MEMBRANE PROTEIN"/>
    <property type="match status" value="1"/>
</dbReference>
<name>F1THK6_9FIRM</name>